<dbReference type="PANTHER" id="PTHR43077">
    <property type="entry name" value="TRANSPORT PERMEASE YVFS-RELATED"/>
    <property type="match status" value="1"/>
</dbReference>
<keyword evidence="10" id="KW-1185">Reference proteome</keyword>
<keyword evidence="3 5" id="KW-1133">Transmembrane helix</keyword>
<dbReference type="RefSeq" id="WP_072612931.1">
    <property type="nucleotide sequence ID" value="NZ_AP017935.1"/>
</dbReference>
<keyword evidence="2 5" id="KW-0812">Transmembrane</keyword>
<accession>A0A2N9KGX1</accession>
<feature type="transmembrane region" description="Helical" evidence="5">
    <location>
        <begin position="227"/>
        <end position="248"/>
    </location>
</feature>
<evidence type="ECO:0000256" key="3">
    <source>
        <dbReference type="ARBA" id="ARBA00022989"/>
    </source>
</evidence>
<organism evidence="8 9">
    <name type="scientific">Leuconostoc suionicum</name>
    <dbReference type="NCBI Taxonomy" id="1511761"/>
    <lineage>
        <taxon>Bacteria</taxon>
        <taxon>Bacillati</taxon>
        <taxon>Bacillota</taxon>
        <taxon>Bacilli</taxon>
        <taxon>Lactobacillales</taxon>
        <taxon>Lactobacillaceae</taxon>
        <taxon>Leuconostoc</taxon>
    </lineage>
</organism>
<dbReference type="GO" id="GO:0016020">
    <property type="term" value="C:membrane"/>
    <property type="evidence" value="ECO:0007669"/>
    <property type="project" value="UniProtKB-SubCell"/>
</dbReference>
<evidence type="ECO:0000313" key="9">
    <source>
        <dbReference type="Proteomes" id="UP000237923"/>
    </source>
</evidence>
<comment type="subcellular location">
    <subcellularLocation>
        <location evidence="1">Membrane</location>
        <topology evidence="1">Multi-pass membrane protein</topology>
    </subcellularLocation>
</comment>
<protein>
    <submittedName>
        <fullName evidence="8">ABC-2 family transporter protein</fullName>
    </submittedName>
</protein>
<feature type="transmembrane region" description="Helical" evidence="5">
    <location>
        <begin position="12"/>
        <end position="31"/>
    </location>
</feature>
<dbReference type="KEGG" id="lsu:A6B45_00685"/>
<dbReference type="GO" id="GO:0140359">
    <property type="term" value="F:ABC-type transporter activity"/>
    <property type="evidence" value="ECO:0007669"/>
    <property type="project" value="InterPro"/>
</dbReference>
<dbReference type="InterPro" id="IPR013525">
    <property type="entry name" value="ABC2_TM"/>
</dbReference>
<evidence type="ECO:0000313" key="10">
    <source>
        <dbReference type="Proteomes" id="UP000239237"/>
    </source>
</evidence>
<gene>
    <name evidence="7" type="ORF">LES8486_02038</name>
    <name evidence="8" type="ORF">LES9216_02038</name>
</gene>
<dbReference type="EMBL" id="OKQR01000006">
    <property type="protein sequence ID" value="SPD94985.1"/>
    <property type="molecule type" value="Genomic_DNA"/>
</dbReference>
<name>A0A2N9KGX1_9LACO</name>
<evidence type="ECO:0000259" key="6">
    <source>
        <dbReference type="Pfam" id="PF12698"/>
    </source>
</evidence>
<feature type="transmembrane region" description="Helical" evidence="5">
    <location>
        <begin position="260"/>
        <end position="282"/>
    </location>
</feature>
<dbReference type="EMBL" id="OKQU01000005">
    <property type="protein sequence ID" value="SPE09840.1"/>
    <property type="molecule type" value="Genomic_DNA"/>
</dbReference>
<evidence type="ECO:0000256" key="2">
    <source>
        <dbReference type="ARBA" id="ARBA00022692"/>
    </source>
</evidence>
<evidence type="ECO:0000256" key="5">
    <source>
        <dbReference type="SAM" id="Phobius"/>
    </source>
</evidence>
<dbReference type="GeneID" id="99673283"/>
<dbReference type="Gene3D" id="3.40.1710.10">
    <property type="entry name" value="abc type-2 transporter like domain"/>
    <property type="match status" value="1"/>
</dbReference>
<keyword evidence="4 5" id="KW-0472">Membrane</keyword>
<dbReference type="Proteomes" id="UP000239237">
    <property type="component" value="Unassembled WGS sequence"/>
</dbReference>
<dbReference type="PANTHER" id="PTHR43077:SF5">
    <property type="entry name" value="PHAGE INFECTION PROTEIN"/>
    <property type="match status" value="1"/>
</dbReference>
<evidence type="ECO:0000313" key="8">
    <source>
        <dbReference type="EMBL" id="SPE09840.1"/>
    </source>
</evidence>
<evidence type="ECO:0000256" key="1">
    <source>
        <dbReference type="ARBA" id="ARBA00004141"/>
    </source>
</evidence>
<dbReference type="InterPro" id="IPR051328">
    <property type="entry name" value="T7SS_ABC-Transporter"/>
</dbReference>
<proteinExistence type="predicted"/>
<sequence>MSFKKFIVSKGVLGALIIVLFYGLLMVGIYFSGYKVVPSKINQLPVAIVNQDKDSATLKKQLKKSLPFKHVKTDLNMKQAKSQLNDREVYLIINIPKHFNANLKKMDGQSKGELRFYINYANPMTSVSSMEAVAKSVGNHVQKSVLLQQSKGILTAAELSQLESETKSLITANPTQKDAILQKAEQTKSTATAKINQTYANVANSYNYSIVKMNKAPSGMQHSMAPFFMSLAFYIGSMIGAMLIVVAYKSFSPLIGRWKAYTYTEIAIILISMIAPLLIVGLSKSMLHFDSNTYWQLWVNHSIELFAALNVNLIFSLILGQLGIMINMPFMLTQVVSGAGLIPRPILPDFFKVMSNISPCFYSIRADYNILYGGNSTHTLWLQLLTIGIVAIIIHLVIVAFQKKRAPLVQPS</sequence>
<reference evidence="7 10" key="2">
    <citation type="submission" date="2018-02" db="EMBL/GenBank/DDBJ databases">
        <authorList>
            <person name="Rodrigo-Torres L."/>
            <person name="Arahal R. D."/>
            <person name="Lucena T."/>
        </authorList>
    </citation>
    <scope>NUCLEOTIDE SEQUENCE [LARGE SCALE GENOMIC DNA]</scope>
    <source>
        <strain evidence="7 10">CECT 8486</strain>
    </source>
</reference>
<dbReference type="AlphaFoldDB" id="A0A2N9KGX1"/>
<feature type="domain" description="ABC-2 type transporter transmembrane" evidence="6">
    <location>
        <begin position="16"/>
        <end position="394"/>
    </location>
</feature>
<evidence type="ECO:0000313" key="7">
    <source>
        <dbReference type="EMBL" id="SPD94985.1"/>
    </source>
</evidence>
<dbReference type="Proteomes" id="UP000237923">
    <property type="component" value="Unassembled WGS sequence"/>
</dbReference>
<feature type="transmembrane region" description="Helical" evidence="5">
    <location>
        <begin position="380"/>
        <end position="401"/>
    </location>
</feature>
<reference evidence="8 9" key="1">
    <citation type="submission" date="2018-02" db="EMBL/GenBank/DDBJ databases">
        <authorList>
            <person name="Cohen D.B."/>
            <person name="Kent A.D."/>
        </authorList>
    </citation>
    <scope>NUCLEOTIDE SEQUENCE [LARGE SCALE GENOMIC DNA]</scope>
    <source>
        <strain evidence="8 9">CECT 9216</strain>
    </source>
</reference>
<feature type="transmembrane region" description="Helical" evidence="5">
    <location>
        <begin position="303"/>
        <end position="326"/>
    </location>
</feature>
<dbReference type="Pfam" id="PF12698">
    <property type="entry name" value="ABC2_membrane_3"/>
    <property type="match status" value="1"/>
</dbReference>
<evidence type="ECO:0000256" key="4">
    <source>
        <dbReference type="ARBA" id="ARBA00023136"/>
    </source>
</evidence>